<dbReference type="GO" id="GO:0006457">
    <property type="term" value="P:protein folding"/>
    <property type="evidence" value="ECO:0000318"/>
    <property type="project" value="GO_Central"/>
</dbReference>
<feature type="compositionally biased region" description="Basic and acidic residues" evidence="3">
    <location>
        <begin position="446"/>
        <end position="479"/>
    </location>
</feature>
<dbReference type="RefSeq" id="XP_018811831.2">
    <property type="nucleotide sequence ID" value="XM_018956286.2"/>
</dbReference>
<feature type="compositionally biased region" description="Polar residues" evidence="3">
    <location>
        <begin position="354"/>
        <end position="364"/>
    </location>
</feature>
<sequence>MDSPFFTNHWNFPSRARGVPVQRKATPSRKVVSIPVHFVGSERNISDSALKIQKVFRGFLVRKSMREIAAIRRKVDEIDRKMSEKATKESIRSDPKERLRVNETLMSLLFKLDSVRGVDSGVRDCRKAVIKRAIALQEVVDAIASGEQNVGHVGETLQAEGVHPNQEPSRMEGDDLRAQASETESSACNMVDNSCNLLADRETLEEVENEVEDSVPNSVDSEKINDAESIPDSRMATLEPYGTHKLQAPEKAYEESEKVDLGGVDAAGMEMEVNDGEIDYDMGPNSAESERTRVARPTPDVEPDETLKLRVLEQTCKNSEESENVDLGGVDASGTEMEVKDGEMDDDLAPNLVESETTNVSESTPIGEPDQTLKLQALEQVCENSEKVGGADTAGNEMEAKGEELIEDHEGAPSANECMEESVGTSQTASGSSTDPESLDEVVEENSSKQEEQLKIDNKYGSVKEECDGPGGREESKRSSELLERIMEDNERMMSLMAELFVRNEMQTRLLNSLSQRVGQMERAFICEKLRRKKKRLAAGDVDDVENLKDTRNCGKK</sequence>
<protein>
    <submittedName>
        <fullName evidence="5">Nuclear autoantigenic sperm protein-like</fullName>
    </submittedName>
</protein>
<feature type="region of interest" description="Disordered" evidence="3">
    <location>
        <begin position="276"/>
        <end position="303"/>
    </location>
</feature>
<dbReference type="GO" id="GO:0051087">
    <property type="term" value="F:protein-folding chaperone binding"/>
    <property type="evidence" value="ECO:0007669"/>
    <property type="project" value="InterPro"/>
</dbReference>
<dbReference type="InterPro" id="IPR040400">
    <property type="entry name" value="BAG5/6/7/8"/>
</dbReference>
<dbReference type="GO" id="GO:0005516">
    <property type="term" value="F:calmodulin binding"/>
    <property type="evidence" value="ECO:0007669"/>
    <property type="project" value="UniProtKB-KW"/>
</dbReference>
<dbReference type="KEGG" id="jre:108984357"/>
<keyword evidence="2" id="KW-0143">Chaperone</keyword>
<dbReference type="PANTHER" id="PTHR33322:SF4">
    <property type="entry name" value="BAG DOMAIN CONTAINING PROTEIN, EXPRESSED"/>
    <property type="match status" value="1"/>
</dbReference>
<evidence type="ECO:0000313" key="5">
    <source>
        <dbReference type="RefSeq" id="XP_018811831.2"/>
    </source>
</evidence>
<dbReference type="Gene3D" id="1.20.58.120">
    <property type="entry name" value="BAG domain"/>
    <property type="match status" value="1"/>
</dbReference>
<evidence type="ECO:0000256" key="3">
    <source>
        <dbReference type="SAM" id="MobiDB-lite"/>
    </source>
</evidence>
<dbReference type="InterPro" id="IPR036533">
    <property type="entry name" value="BAG_dom_sf"/>
</dbReference>
<dbReference type="GeneID" id="108984357"/>
<dbReference type="InterPro" id="IPR000048">
    <property type="entry name" value="IQ_motif_EF-hand-BS"/>
</dbReference>
<dbReference type="STRING" id="51240.A0A2I4DXF6"/>
<dbReference type="CDD" id="cd23767">
    <property type="entry name" value="IQCD"/>
    <property type="match status" value="1"/>
</dbReference>
<gene>
    <name evidence="5" type="primary">LOC108984357</name>
</gene>
<reference evidence="5" key="1">
    <citation type="submission" date="2025-08" db="UniProtKB">
        <authorList>
            <consortium name="RefSeq"/>
        </authorList>
    </citation>
    <scope>IDENTIFICATION</scope>
    <source>
        <tissue evidence="5">Leaves</tissue>
    </source>
</reference>
<feature type="region of interest" description="Disordered" evidence="3">
    <location>
        <begin position="353"/>
        <end position="479"/>
    </location>
</feature>
<dbReference type="AlphaFoldDB" id="A0A2I4DXF6"/>
<name>A0A2I4DXF6_JUGRE</name>
<dbReference type="SMART" id="SM00015">
    <property type="entry name" value="IQ"/>
    <property type="match status" value="1"/>
</dbReference>
<evidence type="ECO:0000256" key="2">
    <source>
        <dbReference type="ARBA" id="ARBA00023186"/>
    </source>
</evidence>
<dbReference type="SUPFAM" id="SSF63491">
    <property type="entry name" value="BAG domain"/>
    <property type="match status" value="1"/>
</dbReference>
<proteinExistence type="predicted"/>
<dbReference type="PROSITE" id="PS51035">
    <property type="entry name" value="BAG"/>
    <property type="match status" value="1"/>
</dbReference>
<dbReference type="Proteomes" id="UP000235220">
    <property type="component" value="Chromosome 13"/>
</dbReference>
<dbReference type="PROSITE" id="PS50096">
    <property type="entry name" value="IQ"/>
    <property type="match status" value="1"/>
</dbReference>
<accession>A0A2I4DXF6</accession>
<dbReference type="Pfam" id="PF02179">
    <property type="entry name" value="BAG"/>
    <property type="match status" value="1"/>
</dbReference>
<feature type="region of interest" description="Disordered" evidence="3">
    <location>
        <begin position="158"/>
        <end position="186"/>
    </location>
</feature>
<dbReference type="Pfam" id="PF00612">
    <property type="entry name" value="IQ"/>
    <property type="match status" value="1"/>
</dbReference>
<dbReference type="InterPro" id="IPR003103">
    <property type="entry name" value="BAG_domain"/>
</dbReference>
<dbReference type="SMART" id="SM00264">
    <property type="entry name" value="BAG"/>
    <property type="match status" value="1"/>
</dbReference>
<organism evidence="4 5">
    <name type="scientific">Juglans regia</name>
    <name type="common">English walnut</name>
    <dbReference type="NCBI Taxonomy" id="51240"/>
    <lineage>
        <taxon>Eukaryota</taxon>
        <taxon>Viridiplantae</taxon>
        <taxon>Streptophyta</taxon>
        <taxon>Embryophyta</taxon>
        <taxon>Tracheophyta</taxon>
        <taxon>Spermatophyta</taxon>
        <taxon>Magnoliopsida</taxon>
        <taxon>eudicotyledons</taxon>
        <taxon>Gunneridae</taxon>
        <taxon>Pentapetalae</taxon>
        <taxon>rosids</taxon>
        <taxon>fabids</taxon>
        <taxon>Fagales</taxon>
        <taxon>Juglandaceae</taxon>
        <taxon>Juglans</taxon>
    </lineage>
</organism>
<dbReference type="FunFam" id="1.20.58.120:FF:000010">
    <property type="entry name" value="BAG family molecular chaperone regulator 6"/>
    <property type="match status" value="1"/>
</dbReference>
<evidence type="ECO:0000313" key="4">
    <source>
        <dbReference type="Proteomes" id="UP000235220"/>
    </source>
</evidence>
<evidence type="ECO:0000256" key="1">
    <source>
        <dbReference type="ARBA" id="ARBA00022860"/>
    </source>
</evidence>
<feature type="compositionally biased region" description="Polar residues" evidence="3">
    <location>
        <begin position="423"/>
        <end position="436"/>
    </location>
</feature>
<keyword evidence="4" id="KW-1185">Reference proteome</keyword>
<dbReference type="OrthoDB" id="1923217at2759"/>
<dbReference type="PANTHER" id="PTHR33322">
    <property type="entry name" value="BAG DOMAIN CONTAINING PROTEIN, EXPRESSED"/>
    <property type="match status" value="1"/>
</dbReference>
<feature type="compositionally biased region" description="Basic and acidic residues" evidence="3">
    <location>
        <begin position="398"/>
        <end position="411"/>
    </location>
</feature>
<dbReference type="Gramene" id="Jr13_12110_p1">
    <property type="protein sequence ID" value="cds.Jr13_12110_p1"/>
    <property type="gene ID" value="Jr13_12110"/>
</dbReference>
<keyword evidence="1" id="KW-0112">Calmodulin-binding</keyword>